<dbReference type="GO" id="GO:0006354">
    <property type="term" value="P:DNA-templated transcription elongation"/>
    <property type="evidence" value="ECO:0007669"/>
    <property type="project" value="InterPro"/>
</dbReference>
<dbReference type="PANTHER" id="PTHR30265:SF4">
    <property type="entry name" value="KOW MOTIF FAMILY PROTEIN, EXPRESSED"/>
    <property type="match status" value="1"/>
</dbReference>
<evidence type="ECO:0000256" key="1">
    <source>
        <dbReference type="ARBA" id="ARBA00022814"/>
    </source>
</evidence>
<dbReference type="InterPro" id="IPR036735">
    <property type="entry name" value="NGN_dom_sf"/>
</dbReference>
<keyword evidence="2" id="KW-0805">Transcription regulation</keyword>
<dbReference type="InterPro" id="IPR043425">
    <property type="entry name" value="NusG-like"/>
</dbReference>
<feature type="compositionally biased region" description="Low complexity" evidence="4">
    <location>
        <begin position="617"/>
        <end position="634"/>
    </location>
</feature>
<accession>A0A7S1ZXE8</accession>
<dbReference type="InterPro" id="IPR003034">
    <property type="entry name" value="SAP_dom"/>
</dbReference>
<feature type="region of interest" description="Disordered" evidence="4">
    <location>
        <begin position="687"/>
        <end position="716"/>
    </location>
</feature>
<dbReference type="GO" id="GO:0031564">
    <property type="term" value="P:transcription antitermination"/>
    <property type="evidence" value="ECO:0007669"/>
    <property type="project" value="UniProtKB-KW"/>
</dbReference>
<feature type="domain" description="SAP" evidence="5">
    <location>
        <begin position="762"/>
        <end position="796"/>
    </location>
</feature>
<feature type="compositionally biased region" description="Basic and acidic residues" evidence="4">
    <location>
        <begin position="354"/>
        <end position="372"/>
    </location>
</feature>
<reference evidence="6" key="1">
    <citation type="submission" date="2021-01" db="EMBL/GenBank/DDBJ databases">
        <authorList>
            <person name="Corre E."/>
            <person name="Pelletier E."/>
            <person name="Niang G."/>
            <person name="Scheremetjew M."/>
            <person name="Finn R."/>
            <person name="Kale V."/>
            <person name="Holt S."/>
            <person name="Cochrane G."/>
            <person name="Meng A."/>
            <person name="Brown T."/>
            <person name="Cohen L."/>
        </authorList>
    </citation>
    <scope>NUCLEOTIDE SEQUENCE</scope>
    <source>
        <strain evidence="6">Pop2</strain>
    </source>
</reference>
<evidence type="ECO:0000256" key="4">
    <source>
        <dbReference type="SAM" id="MobiDB-lite"/>
    </source>
</evidence>
<dbReference type="Gene3D" id="1.10.720.30">
    <property type="entry name" value="SAP domain"/>
    <property type="match status" value="1"/>
</dbReference>
<evidence type="ECO:0000256" key="3">
    <source>
        <dbReference type="ARBA" id="ARBA00023163"/>
    </source>
</evidence>
<dbReference type="Gene3D" id="3.30.70.940">
    <property type="entry name" value="NusG, N-terminal domain"/>
    <property type="match status" value="1"/>
</dbReference>
<dbReference type="Pfam" id="PF02037">
    <property type="entry name" value="SAP"/>
    <property type="match status" value="1"/>
</dbReference>
<dbReference type="Pfam" id="PF02357">
    <property type="entry name" value="NusG"/>
    <property type="match status" value="1"/>
</dbReference>
<feature type="region of interest" description="Disordered" evidence="4">
    <location>
        <begin position="78"/>
        <end position="97"/>
    </location>
</feature>
<dbReference type="InterPro" id="IPR006645">
    <property type="entry name" value="NGN-like_dom"/>
</dbReference>
<dbReference type="PANTHER" id="PTHR30265">
    <property type="entry name" value="RHO-INTERACTING TRANSCRIPTION TERMINATION FACTOR NUSG"/>
    <property type="match status" value="1"/>
</dbReference>
<feature type="region of interest" description="Disordered" evidence="4">
    <location>
        <begin position="732"/>
        <end position="762"/>
    </location>
</feature>
<dbReference type="InterPro" id="IPR036361">
    <property type="entry name" value="SAP_dom_sf"/>
</dbReference>
<organism evidence="6">
    <name type="scientific">Ditylum brightwellii</name>
    <dbReference type="NCBI Taxonomy" id="49249"/>
    <lineage>
        <taxon>Eukaryota</taxon>
        <taxon>Sar</taxon>
        <taxon>Stramenopiles</taxon>
        <taxon>Ochrophyta</taxon>
        <taxon>Bacillariophyta</taxon>
        <taxon>Mediophyceae</taxon>
        <taxon>Lithodesmiophycidae</taxon>
        <taxon>Lithodesmiales</taxon>
        <taxon>Lithodesmiaceae</taxon>
        <taxon>Ditylum</taxon>
    </lineage>
</organism>
<sequence>MLHSTSNKRRRHNGSGGEVASSNNNNNNLAMAAATMAVTAACLLSCITSPSSVDAFSTYSSNHNNNNNRLLVSPMAGRITSSSSSSTTTKSVNNKAKSSSTALSGKLWDKLQIEEDDYPDEEYPELSWYVINCVAGVELELLRQVRETVANMPKHDVDNICVPTKRTMRSHGNRNVLDVKVMYPGYVFCKIRMCPATYEPLQALALTRSWISGTVNRRGYKKLPPAPVALNEDEVEKFGLLEEQMEKYESVHGIDGKGDTGEDLIEQYKGFEVEGMVKVIGGRFKGEDGIVRRLKDGKICIRMYTYGTTFDEWLPPEELRPLTDLEIMRGLSGPTVPVNQDEFNESIGMPVNRNKFDGERAGGRGGDREVRSSIRNAAGGAGEGRRMRRQDRTSRGEKGGDTDLFGRSNAEAKREEENWRDYRERQRAQQREGRRGDSWGIKERSSWGGGDENVNGRDDRAAYDVDSQWGRSDMRSGRQQRRDKRRESEDERKQQNDGVERALSGEGDWSAFASGGSGSGANSKEDDFFDSLMSELSDTLDGKSSSAASGGGGSSSSSSAGKESDEDDFFNSLMSDIDDTLDTSPSSGSSGSGGGDEDDFFASLESELSDALDAPTSSPSSSSSSKPMKSSGKSNSGGGDEDDFFASLEAELSDTLDSPIGNDNAGSSTKKSSKAVDDDDFFAMLEADLASGGGGDSGGDVQSSASSDSKSSGDDFFSEDDFFANLEAEVASAADKPVSTSSKPKKTSVKAVATAGGGGEDLSKLTVPLLKEKLKERGLKVSGKKADLIERLQEAGN</sequence>
<dbReference type="EMBL" id="HBGN01034100">
    <property type="protein sequence ID" value="CAD9351425.1"/>
    <property type="molecule type" value="Transcribed_RNA"/>
</dbReference>
<gene>
    <name evidence="6" type="ORF">DBRI1063_LOCUS21944</name>
</gene>
<dbReference type="PROSITE" id="PS50800">
    <property type="entry name" value="SAP"/>
    <property type="match status" value="1"/>
</dbReference>
<proteinExistence type="predicted"/>
<feature type="region of interest" description="Disordered" evidence="4">
    <location>
        <begin position="336"/>
        <end position="674"/>
    </location>
</feature>
<dbReference type="SUPFAM" id="SSF68906">
    <property type="entry name" value="SAP domain"/>
    <property type="match status" value="1"/>
</dbReference>
<dbReference type="SMART" id="SM00513">
    <property type="entry name" value="SAP"/>
    <property type="match status" value="1"/>
</dbReference>
<evidence type="ECO:0000256" key="2">
    <source>
        <dbReference type="ARBA" id="ARBA00023015"/>
    </source>
</evidence>
<feature type="region of interest" description="Disordered" evidence="4">
    <location>
        <begin position="1"/>
        <end position="24"/>
    </location>
</feature>
<evidence type="ECO:0000259" key="5">
    <source>
        <dbReference type="PROSITE" id="PS50800"/>
    </source>
</evidence>
<feature type="compositionally biased region" description="Low complexity" evidence="4">
    <location>
        <begin position="80"/>
        <end position="97"/>
    </location>
</feature>
<keyword evidence="3" id="KW-0804">Transcription</keyword>
<dbReference type="AlphaFoldDB" id="A0A7S1ZXE8"/>
<feature type="compositionally biased region" description="Basic residues" evidence="4">
    <location>
        <begin position="1"/>
        <end position="13"/>
    </location>
</feature>
<feature type="compositionally biased region" description="Basic and acidic residues" evidence="4">
    <location>
        <begin position="485"/>
        <end position="500"/>
    </location>
</feature>
<dbReference type="SUPFAM" id="SSF82679">
    <property type="entry name" value="N-utilization substance G protein NusG, N-terminal domain"/>
    <property type="match status" value="1"/>
</dbReference>
<evidence type="ECO:0000313" key="6">
    <source>
        <dbReference type="EMBL" id="CAD9351425.1"/>
    </source>
</evidence>
<feature type="compositionally biased region" description="Basic and acidic residues" evidence="4">
    <location>
        <begin position="390"/>
        <end position="401"/>
    </location>
</feature>
<feature type="compositionally biased region" description="Basic and acidic residues" evidence="4">
    <location>
        <begin position="454"/>
        <end position="463"/>
    </location>
</feature>
<feature type="compositionally biased region" description="Low complexity" evidence="4">
    <location>
        <begin position="699"/>
        <end position="710"/>
    </location>
</feature>
<feature type="compositionally biased region" description="Basic and acidic residues" evidence="4">
    <location>
        <begin position="410"/>
        <end position="445"/>
    </location>
</feature>
<protein>
    <recommendedName>
        <fullName evidence="5">SAP domain-containing protein</fullName>
    </recommendedName>
</protein>
<name>A0A7S1ZXE8_9STRA</name>
<keyword evidence="1" id="KW-0889">Transcription antitermination</keyword>